<dbReference type="PROSITE" id="PS00893">
    <property type="entry name" value="NUDIX_BOX"/>
    <property type="match status" value="1"/>
</dbReference>
<dbReference type="SUPFAM" id="SSF55811">
    <property type="entry name" value="Nudix"/>
    <property type="match status" value="1"/>
</dbReference>
<comment type="cofactor">
    <cofactor evidence="1">
        <name>Mg(2+)</name>
        <dbReference type="ChEBI" id="CHEBI:18420"/>
    </cofactor>
</comment>
<dbReference type="PANTHER" id="PTHR43736">
    <property type="entry name" value="ADP-RIBOSE PYROPHOSPHATASE"/>
    <property type="match status" value="1"/>
</dbReference>
<feature type="domain" description="Nudix hydrolase" evidence="3">
    <location>
        <begin position="13"/>
        <end position="150"/>
    </location>
</feature>
<dbReference type="CDD" id="cd04682">
    <property type="entry name" value="NUDIX_Hydrolase"/>
    <property type="match status" value="1"/>
</dbReference>
<name>A0AAT9E206_SERMA</name>
<protein>
    <submittedName>
        <fullName evidence="4">NUDIX-family hydrolase</fullName>
    </submittedName>
</protein>
<dbReference type="Pfam" id="PF00293">
    <property type="entry name" value="NUDIX"/>
    <property type="match status" value="1"/>
</dbReference>
<keyword evidence="2 4" id="KW-0378">Hydrolase</keyword>
<evidence type="ECO:0000259" key="3">
    <source>
        <dbReference type="PROSITE" id="PS51462"/>
    </source>
</evidence>
<proteinExistence type="predicted"/>
<accession>A0AAT9E206</accession>
<reference evidence="4" key="1">
    <citation type="journal article" date="2014" name="Genome Biol. Evol.">
        <title>Genome evolution and plasticity of Serratia marcescens, an important multidrug-resistant nosocomial pathogen.</title>
        <authorList>
            <person name="Iguchi A."/>
            <person name="Nagaya Y."/>
            <person name="Pradel E."/>
            <person name="Ooka T."/>
            <person name="Ogura Y."/>
            <person name="Katsura K."/>
            <person name="Kurokawa K."/>
            <person name="Oshima K."/>
            <person name="Hattori M."/>
            <person name="Parkhill J."/>
            <person name="Sebaihia M."/>
            <person name="Coulthurst S.J."/>
            <person name="Gotoh N."/>
            <person name="Thomson N.R."/>
            <person name="Ewbank J.J."/>
            <person name="Hayashi T."/>
        </authorList>
    </citation>
    <scope>NUCLEOTIDE SEQUENCE</scope>
    <source>
        <strain evidence="4">SM39</strain>
    </source>
</reference>
<dbReference type="KEGG" id="smar:SM39_0869"/>
<dbReference type="AlphaFoldDB" id="A0AAT9E206"/>
<evidence type="ECO:0000256" key="1">
    <source>
        <dbReference type="ARBA" id="ARBA00001946"/>
    </source>
</evidence>
<dbReference type="GO" id="GO:0016787">
    <property type="term" value="F:hydrolase activity"/>
    <property type="evidence" value="ECO:0007669"/>
    <property type="project" value="UniProtKB-KW"/>
</dbReference>
<dbReference type="InterPro" id="IPR000086">
    <property type="entry name" value="NUDIX_hydrolase_dom"/>
</dbReference>
<dbReference type="PROSITE" id="PS51462">
    <property type="entry name" value="NUDIX"/>
    <property type="match status" value="1"/>
</dbReference>
<dbReference type="PANTHER" id="PTHR43736:SF1">
    <property type="entry name" value="DIHYDRONEOPTERIN TRIPHOSPHATE DIPHOSPHATASE"/>
    <property type="match status" value="1"/>
</dbReference>
<dbReference type="InterPro" id="IPR020084">
    <property type="entry name" value="NUDIX_hydrolase_CS"/>
</dbReference>
<dbReference type="InterPro" id="IPR015797">
    <property type="entry name" value="NUDIX_hydrolase-like_dom_sf"/>
</dbReference>
<evidence type="ECO:0000313" key="4">
    <source>
        <dbReference type="EMBL" id="BAO32919.1"/>
    </source>
</evidence>
<organism evidence="4">
    <name type="scientific">Serratia marcescens SM39</name>
    <dbReference type="NCBI Taxonomy" id="1334564"/>
    <lineage>
        <taxon>Bacteria</taxon>
        <taxon>Pseudomonadati</taxon>
        <taxon>Pseudomonadota</taxon>
        <taxon>Gammaproteobacteria</taxon>
        <taxon>Enterobacterales</taxon>
        <taxon>Yersiniaceae</taxon>
        <taxon>Serratia</taxon>
    </lineage>
</organism>
<evidence type="ECO:0000256" key="2">
    <source>
        <dbReference type="ARBA" id="ARBA00022801"/>
    </source>
</evidence>
<dbReference type="Gene3D" id="3.90.79.10">
    <property type="entry name" value="Nucleoside Triphosphate Pyrophosphohydrolase"/>
    <property type="match status" value="1"/>
</dbReference>
<dbReference type="EMBL" id="AP013063">
    <property type="protein sequence ID" value="BAO32919.1"/>
    <property type="molecule type" value="Genomic_DNA"/>
</dbReference>
<gene>
    <name evidence="4" type="ORF">SM39_0869</name>
</gene>
<sequence>MFRQRYGRETENMTDRAFGGAKIALLCDGRLLVYQRDDKPGIPWPGMWDLPGGGRENGETPLQCVLRETQEEFGVLLAERQVVWQRRYDGIQPGYPPTWFMAGVITPAQIAAIRFGDEGQRWRMMPVEQFIHHPQGIGHLRRRVAEYWLQSA</sequence>